<dbReference type="InterPro" id="IPR018062">
    <property type="entry name" value="HTH_AraC-typ_CS"/>
</dbReference>
<proteinExistence type="predicted"/>
<keyword evidence="3" id="KW-0010">Activator</keyword>
<dbReference type="InterPro" id="IPR050204">
    <property type="entry name" value="AraC_XylS_family_regulators"/>
</dbReference>
<feature type="domain" description="HTH araC/xylS-type" evidence="5">
    <location>
        <begin position="222"/>
        <end position="320"/>
    </location>
</feature>
<dbReference type="RefSeq" id="WP_349299765.1">
    <property type="nucleotide sequence ID" value="NZ_JBEDNQ010000008.1"/>
</dbReference>
<dbReference type="Proteomes" id="UP001494902">
    <property type="component" value="Unassembled WGS sequence"/>
</dbReference>
<dbReference type="InterPro" id="IPR009057">
    <property type="entry name" value="Homeodomain-like_sf"/>
</dbReference>
<comment type="caution">
    <text evidence="6">The sequence shown here is derived from an EMBL/GenBank/DDBJ whole genome shotgun (WGS) entry which is preliminary data.</text>
</comment>
<evidence type="ECO:0000313" key="6">
    <source>
        <dbReference type="EMBL" id="MEQ3552694.1"/>
    </source>
</evidence>
<evidence type="ECO:0000256" key="4">
    <source>
        <dbReference type="ARBA" id="ARBA00023163"/>
    </source>
</evidence>
<gene>
    <name evidence="6" type="ORF">WIS52_19655</name>
</gene>
<sequence>MLARHVLTRDADVEDFRDHLNSLFYPARVRPLNGSVAGSGELRGARTEHVAVGLMRFGQDMSVDPEWSSAYYHVNIVLSGTVVAEAGEHRCVGTPDVATVFTPRYAHRLLHCGGGAEQIGVKIDRDLLDDELESLLGRPPRRPLEFDVAFPLTAPVGRSWHRALRLLIEELDDDGLIATSAMRTRYERLLASGLLLGHRHNHSAVLAGADGIDGPAWSVPVRAVVDLIQARPEDQYTLGRLAQVAGVSARRLQEGFREQIGRSPMAYLTEVRLDRVRRDLRAGTAPVTETARHWGFTHLGRFSGAYRARFGENPSQTLARARPR</sequence>
<keyword evidence="4" id="KW-0804">Transcription</keyword>
<keyword evidence="2" id="KW-0238">DNA-binding</keyword>
<dbReference type="InterPro" id="IPR037923">
    <property type="entry name" value="HTH-like"/>
</dbReference>
<dbReference type="InterPro" id="IPR035418">
    <property type="entry name" value="AraC-bd_2"/>
</dbReference>
<dbReference type="Pfam" id="PF14525">
    <property type="entry name" value="AraC_binding_2"/>
    <property type="match status" value="1"/>
</dbReference>
<dbReference type="SMART" id="SM00342">
    <property type="entry name" value="HTH_ARAC"/>
    <property type="match status" value="1"/>
</dbReference>
<dbReference type="PANTHER" id="PTHR46796:SF12">
    <property type="entry name" value="HTH-TYPE DNA-BINDING TRANSCRIPTIONAL ACTIVATOR EUTR"/>
    <property type="match status" value="1"/>
</dbReference>
<reference evidence="6 7" key="1">
    <citation type="submission" date="2024-03" db="EMBL/GenBank/DDBJ databases">
        <title>Draft genome sequence of Pseudonocardia nematodicida JCM 31783.</title>
        <authorList>
            <person name="Butdee W."/>
            <person name="Duangmal K."/>
        </authorList>
    </citation>
    <scope>NUCLEOTIDE SEQUENCE [LARGE SCALE GENOMIC DNA]</scope>
    <source>
        <strain evidence="6 7">JCM 31783</strain>
    </source>
</reference>
<dbReference type="EMBL" id="JBEDNQ010000008">
    <property type="protein sequence ID" value="MEQ3552694.1"/>
    <property type="molecule type" value="Genomic_DNA"/>
</dbReference>
<name>A0ABV1KFL3_9PSEU</name>
<evidence type="ECO:0000256" key="1">
    <source>
        <dbReference type="ARBA" id="ARBA00023015"/>
    </source>
</evidence>
<dbReference type="InterPro" id="IPR018060">
    <property type="entry name" value="HTH_AraC"/>
</dbReference>
<dbReference type="Pfam" id="PF12833">
    <property type="entry name" value="HTH_18"/>
    <property type="match status" value="1"/>
</dbReference>
<keyword evidence="7" id="KW-1185">Reference proteome</keyword>
<evidence type="ECO:0000259" key="5">
    <source>
        <dbReference type="PROSITE" id="PS01124"/>
    </source>
</evidence>
<dbReference type="PROSITE" id="PS00041">
    <property type="entry name" value="HTH_ARAC_FAMILY_1"/>
    <property type="match status" value="1"/>
</dbReference>
<dbReference type="SUPFAM" id="SSF46689">
    <property type="entry name" value="Homeodomain-like"/>
    <property type="match status" value="2"/>
</dbReference>
<keyword evidence="1" id="KW-0805">Transcription regulation</keyword>
<evidence type="ECO:0000313" key="7">
    <source>
        <dbReference type="Proteomes" id="UP001494902"/>
    </source>
</evidence>
<dbReference type="Gene3D" id="1.10.10.60">
    <property type="entry name" value="Homeodomain-like"/>
    <property type="match status" value="1"/>
</dbReference>
<accession>A0ABV1KFL3</accession>
<dbReference type="PANTHER" id="PTHR46796">
    <property type="entry name" value="HTH-TYPE TRANSCRIPTIONAL ACTIVATOR RHAS-RELATED"/>
    <property type="match status" value="1"/>
</dbReference>
<dbReference type="PROSITE" id="PS01124">
    <property type="entry name" value="HTH_ARAC_FAMILY_2"/>
    <property type="match status" value="1"/>
</dbReference>
<dbReference type="SUPFAM" id="SSF51215">
    <property type="entry name" value="Regulatory protein AraC"/>
    <property type="match status" value="1"/>
</dbReference>
<protein>
    <submittedName>
        <fullName evidence="6">AraC family transcriptional regulator</fullName>
    </submittedName>
</protein>
<evidence type="ECO:0000256" key="3">
    <source>
        <dbReference type="ARBA" id="ARBA00023159"/>
    </source>
</evidence>
<evidence type="ECO:0000256" key="2">
    <source>
        <dbReference type="ARBA" id="ARBA00023125"/>
    </source>
</evidence>
<organism evidence="6 7">
    <name type="scientific">Pseudonocardia nematodicida</name>
    <dbReference type="NCBI Taxonomy" id="1206997"/>
    <lineage>
        <taxon>Bacteria</taxon>
        <taxon>Bacillati</taxon>
        <taxon>Actinomycetota</taxon>
        <taxon>Actinomycetes</taxon>
        <taxon>Pseudonocardiales</taxon>
        <taxon>Pseudonocardiaceae</taxon>
        <taxon>Pseudonocardia</taxon>
    </lineage>
</organism>